<gene>
    <name evidence="4" type="primary">CSON004863</name>
</gene>
<proteinExistence type="predicted"/>
<accession>A0A336MTA3</accession>
<dbReference type="GO" id="GO:0008010">
    <property type="term" value="F:structural constituent of chitin-based larval cuticle"/>
    <property type="evidence" value="ECO:0007669"/>
    <property type="project" value="TreeGrafter"/>
</dbReference>
<dbReference type="VEuPathDB" id="VectorBase:CSON004863"/>
<dbReference type="InterPro" id="IPR031311">
    <property type="entry name" value="CHIT_BIND_RR_consensus"/>
</dbReference>
<dbReference type="InterPro" id="IPR000618">
    <property type="entry name" value="Insect_cuticle"/>
</dbReference>
<dbReference type="PROSITE" id="PS51155">
    <property type="entry name" value="CHIT_BIND_RR_2"/>
    <property type="match status" value="1"/>
</dbReference>
<protein>
    <submittedName>
        <fullName evidence="4">CSON004863 protein</fullName>
    </submittedName>
</protein>
<keyword evidence="3" id="KW-0732">Signal</keyword>
<dbReference type="AlphaFoldDB" id="A0A336MTA3"/>
<evidence type="ECO:0000256" key="1">
    <source>
        <dbReference type="ARBA" id="ARBA00022460"/>
    </source>
</evidence>
<feature type="chain" id="PRO_5016457769" evidence="3">
    <location>
        <begin position="17"/>
        <end position="123"/>
    </location>
</feature>
<evidence type="ECO:0000313" key="4">
    <source>
        <dbReference type="EMBL" id="SSX32319.1"/>
    </source>
</evidence>
<dbReference type="PANTHER" id="PTHR10380">
    <property type="entry name" value="CUTICLE PROTEIN"/>
    <property type="match status" value="1"/>
</dbReference>
<name>A0A336MTA3_CULSO</name>
<evidence type="ECO:0000256" key="3">
    <source>
        <dbReference type="SAM" id="SignalP"/>
    </source>
</evidence>
<keyword evidence="1 2" id="KW-0193">Cuticle</keyword>
<dbReference type="OMA" id="QGQQFVR"/>
<dbReference type="InterPro" id="IPR050468">
    <property type="entry name" value="Cuticle_Struct_Prot"/>
</dbReference>
<dbReference type="PROSITE" id="PS00233">
    <property type="entry name" value="CHIT_BIND_RR_1"/>
    <property type="match status" value="1"/>
</dbReference>
<reference evidence="4" key="1">
    <citation type="submission" date="2018-07" db="EMBL/GenBank/DDBJ databases">
        <authorList>
            <person name="Quirk P.G."/>
            <person name="Krulwich T.A."/>
        </authorList>
    </citation>
    <scope>NUCLEOTIDE SEQUENCE</scope>
</reference>
<feature type="signal peptide" evidence="3">
    <location>
        <begin position="1"/>
        <end position="16"/>
    </location>
</feature>
<evidence type="ECO:0000256" key="2">
    <source>
        <dbReference type="PROSITE-ProRule" id="PRU00497"/>
    </source>
</evidence>
<dbReference type="EMBL" id="UFQT01001990">
    <property type="protein sequence ID" value="SSX32319.1"/>
    <property type="molecule type" value="Genomic_DNA"/>
</dbReference>
<sequence>MKYLIALCVCISVVVADISLKNQVPIEDWNMEVNPDGTYSYSYATGNNIRADEAGTGGEFAEGSFSWTSPEGDQISVRYVADENGYRPESDSLPVGPPIPPLIQRALDYIAANPGPDSNPGRR</sequence>
<dbReference type="PANTHER" id="PTHR10380:SF241">
    <property type="entry name" value="CUTICULAR PROTEIN 47EG-RELATED"/>
    <property type="match status" value="1"/>
</dbReference>
<dbReference type="Pfam" id="PF00379">
    <property type="entry name" value="Chitin_bind_4"/>
    <property type="match status" value="1"/>
</dbReference>
<organism evidence="4">
    <name type="scientific">Culicoides sonorensis</name>
    <name type="common">Biting midge</name>
    <dbReference type="NCBI Taxonomy" id="179676"/>
    <lineage>
        <taxon>Eukaryota</taxon>
        <taxon>Metazoa</taxon>
        <taxon>Ecdysozoa</taxon>
        <taxon>Arthropoda</taxon>
        <taxon>Hexapoda</taxon>
        <taxon>Insecta</taxon>
        <taxon>Pterygota</taxon>
        <taxon>Neoptera</taxon>
        <taxon>Endopterygota</taxon>
        <taxon>Diptera</taxon>
        <taxon>Nematocera</taxon>
        <taxon>Chironomoidea</taxon>
        <taxon>Ceratopogonidae</taxon>
        <taxon>Ceratopogoninae</taxon>
        <taxon>Culicoides</taxon>
        <taxon>Monoculicoides</taxon>
    </lineage>
</organism>
<dbReference type="GO" id="GO:0062129">
    <property type="term" value="C:chitin-based extracellular matrix"/>
    <property type="evidence" value="ECO:0007669"/>
    <property type="project" value="TreeGrafter"/>
</dbReference>
<dbReference type="PRINTS" id="PR00947">
    <property type="entry name" value="CUTICLE"/>
</dbReference>